<feature type="transmembrane region" description="Helical" evidence="6">
    <location>
        <begin position="269"/>
        <end position="289"/>
    </location>
</feature>
<evidence type="ECO:0000256" key="3">
    <source>
        <dbReference type="ARBA" id="ARBA00022989"/>
    </source>
</evidence>
<sequence length="427" mass="43140">MIRSGSSSSGDDGTPPSAASEEDALPGLRGGGFALLIAATAIGLCGFAAVLPLVPLWATRGGAGEFGAGSTTAAFMLTTVLTQLAMPWLLERGGYRWAFPVGSLVMGLPAPLFALTNDLGPLVAVSAVRGVGFGMVSVAGTVLAARLVPHRQVGRATGYYGLAVGLPQVLILPGGVALALHIGFDTAFWITGLCSVLGAVLSWGIWFADGGRNRPALRGTGRRAVRTPGASPAPPLLRALAAPLVLMLLTASSAGAIVTFLAIPLERAAWLVGGALAAYALAVVVGRWAAGMLYDRHRRALLLLPGMVGAVLGMALVTAALWSHGGEGVSPGVWTALLVLLGTAVFGLGFGAVQNETVTLMLNRAGPAGYGRASAVWNIGFDAGSGAGAMALGLLIQMLGYGPAFMVAAVSLLAVLPLALGGREHRA</sequence>
<protein>
    <submittedName>
        <fullName evidence="8">MFS family permease</fullName>
    </submittedName>
</protein>
<dbReference type="RefSeq" id="WP_179810573.1">
    <property type="nucleotide sequence ID" value="NZ_JACCHL010000001.1"/>
</dbReference>
<organism evidence="8 9">
    <name type="scientific">Nocardiopsis sinuspersici</name>
    <dbReference type="NCBI Taxonomy" id="501010"/>
    <lineage>
        <taxon>Bacteria</taxon>
        <taxon>Bacillati</taxon>
        <taxon>Actinomycetota</taxon>
        <taxon>Actinomycetes</taxon>
        <taxon>Streptosporangiales</taxon>
        <taxon>Nocardiopsidaceae</taxon>
        <taxon>Nocardiopsis</taxon>
    </lineage>
</organism>
<feature type="transmembrane region" description="Helical" evidence="6">
    <location>
        <begin position="66"/>
        <end position="90"/>
    </location>
</feature>
<dbReference type="Proteomes" id="UP000584931">
    <property type="component" value="Unassembled WGS sequence"/>
</dbReference>
<name>A0A7Y9XDE6_9ACTN</name>
<feature type="compositionally biased region" description="Low complexity" evidence="5">
    <location>
        <begin position="1"/>
        <end position="13"/>
    </location>
</feature>
<evidence type="ECO:0000313" key="9">
    <source>
        <dbReference type="Proteomes" id="UP000584931"/>
    </source>
</evidence>
<dbReference type="PANTHER" id="PTHR23531">
    <property type="entry name" value="QUINOLENE RESISTANCE PROTEIN NORA"/>
    <property type="match status" value="1"/>
</dbReference>
<dbReference type="Gene3D" id="1.20.1250.20">
    <property type="entry name" value="MFS general substrate transporter like domains"/>
    <property type="match status" value="1"/>
</dbReference>
<dbReference type="InterPro" id="IPR011701">
    <property type="entry name" value="MFS"/>
</dbReference>
<evidence type="ECO:0000256" key="4">
    <source>
        <dbReference type="ARBA" id="ARBA00023136"/>
    </source>
</evidence>
<keyword evidence="4 6" id="KW-0472">Membrane</keyword>
<dbReference type="InterPro" id="IPR052714">
    <property type="entry name" value="MFS_Exporter"/>
</dbReference>
<dbReference type="SUPFAM" id="SSF103473">
    <property type="entry name" value="MFS general substrate transporter"/>
    <property type="match status" value="1"/>
</dbReference>
<dbReference type="EMBL" id="JACCHL010000001">
    <property type="protein sequence ID" value="NYH53737.1"/>
    <property type="molecule type" value="Genomic_DNA"/>
</dbReference>
<dbReference type="PANTHER" id="PTHR23531:SF1">
    <property type="entry name" value="QUINOLENE RESISTANCE PROTEIN NORA"/>
    <property type="match status" value="1"/>
</dbReference>
<evidence type="ECO:0000256" key="5">
    <source>
        <dbReference type="SAM" id="MobiDB-lite"/>
    </source>
</evidence>
<feature type="transmembrane region" description="Helical" evidence="6">
    <location>
        <begin position="97"/>
        <end position="115"/>
    </location>
</feature>
<keyword evidence="3 6" id="KW-1133">Transmembrane helix</keyword>
<evidence type="ECO:0000256" key="6">
    <source>
        <dbReference type="SAM" id="Phobius"/>
    </source>
</evidence>
<proteinExistence type="predicted"/>
<evidence type="ECO:0000259" key="7">
    <source>
        <dbReference type="PROSITE" id="PS50850"/>
    </source>
</evidence>
<feature type="transmembrane region" description="Helical" evidence="6">
    <location>
        <begin position="160"/>
        <end position="182"/>
    </location>
</feature>
<dbReference type="PROSITE" id="PS50850">
    <property type="entry name" value="MFS"/>
    <property type="match status" value="1"/>
</dbReference>
<comment type="subcellular location">
    <subcellularLocation>
        <location evidence="1">Cell membrane</location>
        <topology evidence="1">Multi-pass membrane protein</topology>
    </subcellularLocation>
</comment>
<dbReference type="InterPro" id="IPR020846">
    <property type="entry name" value="MFS_dom"/>
</dbReference>
<feature type="domain" description="Major facilitator superfamily (MFS) profile" evidence="7">
    <location>
        <begin position="24"/>
        <end position="426"/>
    </location>
</feature>
<feature type="transmembrane region" description="Helical" evidence="6">
    <location>
        <begin position="188"/>
        <end position="208"/>
    </location>
</feature>
<feature type="transmembrane region" description="Helical" evidence="6">
    <location>
        <begin position="402"/>
        <end position="421"/>
    </location>
</feature>
<evidence type="ECO:0000313" key="8">
    <source>
        <dbReference type="EMBL" id="NYH53737.1"/>
    </source>
</evidence>
<feature type="transmembrane region" description="Helical" evidence="6">
    <location>
        <begin position="33"/>
        <end position="54"/>
    </location>
</feature>
<comment type="caution">
    <text evidence="8">The sequence shown here is derived from an EMBL/GenBank/DDBJ whole genome shotgun (WGS) entry which is preliminary data.</text>
</comment>
<feature type="transmembrane region" description="Helical" evidence="6">
    <location>
        <begin position="301"/>
        <end position="322"/>
    </location>
</feature>
<dbReference type="GO" id="GO:0022857">
    <property type="term" value="F:transmembrane transporter activity"/>
    <property type="evidence" value="ECO:0007669"/>
    <property type="project" value="InterPro"/>
</dbReference>
<dbReference type="InterPro" id="IPR036259">
    <property type="entry name" value="MFS_trans_sf"/>
</dbReference>
<accession>A0A7Y9XDE6</accession>
<keyword evidence="2 6" id="KW-0812">Transmembrane</keyword>
<feature type="transmembrane region" description="Helical" evidence="6">
    <location>
        <begin position="334"/>
        <end position="353"/>
    </location>
</feature>
<feature type="transmembrane region" description="Helical" evidence="6">
    <location>
        <begin position="127"/>
        <end position="148"/>
    </location>
</feature>
<dbReference type="GO" id="GO:0005886">
    <property type="term" value="C:plasma membrane"/>
    <property type="evidence" value="ECO:0007669"/>
    <property type="project" value="UniProtKB-SubCell"/>
</dbReference>
<dbReference type="AlphaFoldDB" id="A0A7Y9XDE6"/>
<feature type="region of interest" description="Disordered" evidence="5">
    <location>
        <begin position="1"/>
        <end position="23"/>
    </location>
</feature>
<gene>
    <name evidence="8" type="ORF">HNR06_003326</name>
</gene>
<dbReference type="Pfam" id="PF07690">
    <property type="entry name" value="MFS_1"/>
    <property type="match status" value="1"/>
</dbReference>
<evidence type="ECO:0000256" key="2">
    <source>
        <dbReference type="ARBA" id="ARBA00022692"/>
    </source>
</evidence>
<feature type="transmembrane region" description="Helical" evidence="6">
    <location>
        <begin position="374"/>
        <end position="396"/>
    </location>
</feature>
<reference evidence="8 9" key="1">
    <citation type="submission" date="2020-07" db="EMBL/GenBank/DDBJ databases">
        <title>Sequencing the genomes of 1000 actinobacteria strains.</title>
        <authorList>
            <person name="Klenk H.-P."/>
        </authorList>
    </citation>
    <scope>NUCLEOTIDE SEQUENCE [LARGE SCALE GENOMIC DNA]</scope>
    <source>
        <strain evidence="8 9">DSM 45278</strain>
    </source>
</reference>
<feature type="transmembrane region" description="Helical" evidence="6">
    <location>
        <begin position="240"/>
        <end position="263"/>
    </location>
</feature>
<evidence type="ECO:0000256" key="1">
    <source>
        <dbReference type="ARBA" id="ARBA00004651"/>
    </source>
</evidence>